<reference evidence="1 2" key="1">
    <citation type="submission" date="2020-07" db="EMBL/GenBank/DDBJ databases">
        <title>Sequencing the genomes of 1000 actinobacteria strains.</title>
        <authorList>
            <person name="Klenk H.-P."/>
        </authorList>
    </citation>
    <scope>NUCLEOTIDE SEQUENCE [LARGE SCALE GENOMIC DNA]</scope>
    <source>
        <strain evidence="1 2">DSM 45975</strain>
    </source>
</reference>
<keyword evidence="2" id="KW-1185">Reference proteome</keyword>
<name>A0A839E0U6_9PSEU</name>
<evidence type="ECO:0000313" key="2">
    <source>
        <dbReference type="Proteomes" id="UP000569329"/>
    </source>
</evidence>
<dbReference type="Proteomes" id="UP000569329">
    <property type="component" value="Unassembled WGS sequence"/>
</dbReference>
<protein>
    <submittedName>
        <fullName evidence="1">Uncharacterized protein</fullName>
    </submittedName>
</protein>
<dbReference type="RefSeq" id="WP_182544499.1">
    <property type="nucleotide sequence ID" value="NZ_JACGWZ010000003.1"/>
</dbReference>
<proteinExistence type="predicted"/>
<evidence type="ECO:0000313" key="1">
    <source>
        <dbReference type="EMBL" id="MBA8825295.1"/>
    </source>
</evidence>
<comment type="caution">
    <text evidence="1">The sequence shown here is derived from an EMBL/GenBank/DDBJ whole genome shotgun (WGS) entry which is preliminary data.</text>
</comment>
<gene>
    <name evidence="1" type="ORF">FHX42_002646</name>
</gene>
<organism evidence="1 2">
    <name type="scientific">Halosaccharopolyspora lacisalsi</name>
    <dbReference type="NCBI Taxonomy" id="1000566"/>
    <lineage>
        <taxon>Bacteria</taxon>
        <taxon>Bacillati</taxon>
        <taxon>Actinomycetota</taxon>
        <taxon>Actinomycetes</taxon>
        <taxon>Pseudonocardiales</taxon>
        <taxon>Pseudonocardiaceae</taxon>
        <taxon>Halosaccharopolyspora</taxon>
    </lineage>
</organism>
<accession>A0A839E0U6</accession>
<dbReference type="EMBL" id="JACGWZ010000003">
    <property type="protein sequence ID" value="MBA8825295.1"/>
    <property type="molecule type" value="Genomic_DNA"/>
</dbReference>
<sequence length="49" mass="5589">MSYIADGFHAAPASYGNGTIKRRAARYSIDYLRRQGHDVTLRDLPIRHT</sequence>
<dbReference type="AlphaFoldDB" id="A0A839E0U6"/>